<protein>
    <submittedName>
        <fullName evidence="1">Uncharacterized protein</fullName>
    </submittedName>
</protein>
<gene>
    <name evidence="1" type="ORF">MD483_05535</name>
</gene>
<sequence length="55" mass="6422">MELRNSRGEIARMADNLTLKEISEMGFSIDLCDENFDPTEFWHVEAESKKDDMPE</sequence>
<accession>A0A9X3HRA6</accession>
<dbReference type="Proteomes" id="UP001155586">
    <property type="component" value="Unassembled WGS sequence"/>
</dbReference>
<organism evidence="1 2">
    <name type="scientific">Vibrio paucivorans</name>
    <dbReference type="NCBI Taxonomy" id="2829489"/>
    <lineage>
        <taxon>Bacteria</taxon>
        <taxon>Pseudomonadati</taxon>
        <taxon>Pseudomonadota</taxon>
        <taxon>Gammaproteobacteria</taxon>
        <taxon>Vibrionales</taxon>
        <taxon>Vibrionaceae</taxon>
        <taxon>Vibrio</taxon>
    </lineage>
</organism>
<comment type="caution">
    <text evidence="1">The sequence shown here is derived from an EMBL/GenBank/DDBJ whole genome shotgun (WGS) entry which is preliminary data.</text>
</comment>
<reference evidence="1" key="1">
    <citation type="submission" date="2022-02" db="EMBL/GenBank/DDBJ databases">
        <title>Vibrio sp. nov., a new bacterium isolated from Bohai sea, China.</title>
        <authorList>
            <person name="Yuan Y."/>
        </authorList>
    </citation>
    <scope>NUCLEOTIDE SEQUENCE</scope>
    <source>
        <strain evidence="1">DBSS07</strain>
    </source>
</reference>
<evidence type="ECO:0000313" key="1">
    <source>
        <dbReference type="EMBL" id="MCW8333282.1"/>
    </source>
</evidence>
<evidence type="ECO:0000313" key="2">
    <source>
        <dbReference type="Proteomes" id="UP001155586"/>
    </source>
</evidence>
<keyword evidence="2" id="KW-1185">Reference proteome</keyword>
<dbReference type="RefSeq" id="WP_265686891.1">
    <property type="nucleotide sequence ID" value="NZ_JAKRRX010000021.1"/>
</dbReference>
<dbReference type="AlphaFoldDB" id="A0A9X3HRA6"/>
<dbReference type="EMBL" id="JAKRRX010000021">
    <property type="protein sequence ID" value="MCW8333282.1"/>
    <property type="molecule type" value="Genomic_DNA"/>
</dbReference>
<proteinExistence type="predicted"/>
<name>A0A9X3HRA6_9VIBR</name>